<keyword evidence="12 16" id="KW-0131">Cell cycle</keyword>
<comment type="subcellular location">
    <subcellularLocation>
        <location evidence="16">Cell inner membrane</location>
        <topology evidence="16">Multi-pass membrane protein</topology>
    </subcellularLocation>
    <subcellularLocation>
        <location evidence="1">Cell membrane</location>
        <topology evidence="1">Multi-pass membrane protein</topology>
    </subcellularLocation>
    <text evidence="16">Localizes to the division septum.</text>
</comment>
<evidence type="ECO:0000256" key="6">
    <source>
        <dbReference type="ARBA" id="ARBA00022679"/>
    </source>
</evidence>
<dbReference type="InterPro" id="IPR018365">
    <property type="entry name" value="Cell_cycle_FtsW-rel_CS"/>
</dbReference>
<comment type="similarity">
    <text evidence="14 16">Belongs to the SEDS family. FtsW subfamily.</text>
</comment>
<feature type="transmembrane region" description="Helical" evidence="16">
    <location>
        <begin position="288"/>
        <end position="309"/>
    </location>
</feature>
<gene>
    <name evidence="16 17" type="primary">ftsW</name>
    <name evidence="17" type="ORF">VIM7927_01483</name>
</gene>
<reference evidence="17 18" key="1">
    <citation type="submission" date="2017-05" db="EMBL/GenBank/DDBJ databases">
        <authorList>
            <person name="Song R."/>
            <person name="Chenine A.L."/>
            <person name="Ruprecht R.M."/>
        </authorList>
    </citation>
    <scope>NUCLEOTIDE SEQUENCE [LARGE SCALE GENOMIC DNA]</scope>
    <source>
        <strain evidence="17 18">CECT 7927</strain>
    </source>
</reference>
<evidence type="ECO:0000256" key="15">
    <source>
        <dbReference type="ARBA" id="ARBA00049902"/>
    </source>
</evidence>
<keyword evidence="5 16" id="KW-0328">Glycosyltransferase</keyword>
<dbReference type="GO" id="GO:0032153">
    <property type="term" value="C:cell division site"/>
    <property type="evidence" value="ECO:0007669"/>
    <property type="project" value="UniProtKB-UniRule"/>
</dbReference>
<keyword evidence="16" id="KW-0997">Cell inner membrane</keyword>
<feature type="transmembrane region" description="Helical" evidence="16">
    <location>
        <begin position="154"/>
        <end position="173"/>
    </location>
</feature>
<evidence type="ECO:0000256" key="16">
    <source>
        <dbReference type="HAMAP-Rule" id="MF_00913"/>
    </source>
</evidence>
<keyword evidence="11 16" id="KW-0472">Membrane</keyword>
<evidence type="ECO:0000256" key="1">
    <source>
        <dbReference type="ARBA" id="ARBA00004651"/>
    </source>
</evidence>
<keyword evidence="6 16" id="KW-0808">Transferase</keyword>
<evidence type="ECO:0000256" key="12">
    <source>
        <dbReference type="ARBA" id="ARBA00023306"/>
    </source>
</evidence>
<dbReference type="PANTHER" id="PTHR30474">
    <property type="entry name" value="CELL CYCLE PROTEIN"/>
    <property type="match status" value="1"/>
</dbReference>
<dbReference type="NCBIfam" id="NF008042">
    <property type="entry name" value="PRK10774.1"/>
    <property type="match status" value="1"/>
</dbReference>
<comment type="pathway">
    <text evidence="2 16">Cell wall biogenesis; peptidoglycan biosynthesis.</text>
</comment>
<evidence type="ECO:0000256" key="3">
    <source>
        <dbReference type="ARBA" id="ARBA00022475"/>
    </source>
</evidence>
<accession>A0A1Y6IRF2</accession>
<dbReference type="Pfam" id="PF01098">
    <property type="entry name" value="FTSW_RODA_SPOVE"/>
    <property type="match status" value="1"/>
</dbReference>
<dbReference type="GO" id="GO:0043093">
    <property type="term" value="P:FtsZ-dependent cytokinesis"/>
    <property type="evidence" value="ECO:0007669"/>
    <property type="project" value="UniProtKB-UniRule"/>
</dbReference>
<dbReference type="NCBIfam" id="TIGR02614">
    <property type="entry name" value="ftsW"/>
    <property type="match status" value="1"/>
</dbReference>
<comment type="function">
    <text evidence="16">Peptidoglycan polymerase that is essential for cell division.</text>
</comment>
<keyword evidence="3 16" id="KW-1003">Cell membrane</keyword>
<keyword evidence="8 16" id="KW-0133">Cell shape</keyword>
<dbReference type="EMBL" id="FXXI01000002">
    <property type="protein sequence ID" value="SMS00234.1"/>
    <property type="molecule type" value="Genomic_DNA"/>
</dbReference>
<evidence type="ECO:0000256" key="5">
    <source>
        <dbReference type="ARBA" id="ARBA00022676"/>
    </source>
</evidence>
<dbReference type="PROSITE" id="PS00428">
    <property type="entry name" value="FTSW_RODA_SPOVE"/>
    <property type="match status" value="1"/>
</dbReference>
<dbReference type="GO" id="GO:0015648">
    <property type="term" value="F:lipid-linked peptidoglycan transporter activity"/>
    <property type="evidence" value="ECO:0007669"/>
    <property type="project" value="TreeGrafter"/>
</dbReference>
<keyword evidence="4 16" id="KW-0132">Cell division</keyword>
<feature type="transmembrane region" description="Helical" evidence="16">
    <location>
        <begin position="179"/>
        <end position="196"/>
    </location>
</feature>
<dbReference type="PANTHER" id="PTHR30474:SF2">
    <property type="entry name" value="PEPTIDOGLYCAN GLYCOSYLTRANSFERASE FTSW-RELATED"/>
    <property type="match status" value="1"/>
</dbReference>
<dbReference type="GO" id="GO:0071555">
    <property type="term" value="P:cell wall organization"/>
    <property type="evidence" value="ECO:0007669"/>
    <property type="project" value="UniProtKB-KW"/>
</dbReference>
<dbReference type="InterPro" id="IPR001182">
    <property type="entry name" value="FtsW/RodA"/>
</dbReference>
<keyword evidence="9 16" id="KW-0573">Peptidoglycan synthesis</keyword>
<evidence type="ECO:0000256" key="8">
    <source>
        <dbReference type="ARBA" id="ARBA00022960"/>
    </source>
</evidence>
<evidence type="ECO:0000256" key="13">
    <source>
        <dbReference type="ARBA" id="ARBA00023316"/>
    </source>
</evidence>
<protein>
    <recommendedName>
        <fullName evidence="16">Probable peptidoglycan glycosyltransferase FtsW</fullName>
        <shortName evidence="16">PGT</shortName>
        <ecNumber evidence="16">2.4.99.28</ecNumber>
    </recommendedName>
    <alternativeName>
        <fullName evidence="16">Cell division protein FtsW</fullName>
    </alternativeName>
    <alternativeName>
        <fullName evidence="16">Cell wall polymerase</fullName>
    </alternativeName>
    <alternativeName>
        <fullName evidence="16">Peptidoglycan polymerase</fullName>
        <shortName evidence="16">PG polymerase</shortName>
    </alternativeName>
</protein>
<evidence type="ECO:0000256" key="7">
    <source>
        <dbReference type="ARBA" id="ARBA00022692"/>
    </source>
</evidence>
<dbReference type="GO" id="GO:0009252">
    <property type="term" value="P:peptidoglycan biosynthetic process"/>
    <property type="evidence" value="ECO:0007669"/>
    <property type="project" value="UniProtKB-UniRule"/>
</dbReference>
<dbReference type="Proteomes" id="UP000196125">
    <property type="component" value="Unassembled WGS sequence"/>
</dbReference>
<feature type="transmembrane region" description="Helical" evidence="16">
    <location>
        <begin position="88"/>
        <end position="108"/>
    </location>
</feature>
<feature type="transmembrane region" description="Helical" evidence="16">
    <location>
        <begin position="357"/>
        <end position="376"/>
    </location>
</feature>
<dbReference type="HAMAP" id="MF_00913">
    <property type="entry name" value="PGT_FtsW_proteobact"/>
    <property type="match status" value="1"/>
</dbReference>
<dbReference type="EC" id="2.4.99.28" evidence="16"/>
<dbReference type="AlphaFoldDB" id="A0A1Y6IRF2"/>
<feature type="transmembrane region" description="Helical" evidence="16">
    <location>
        <begin position="321"/>
        <end position="345"/>
    </location>
</feature>
<sequence>MSLLSKATSGIIRWLKTPSPTVLFDRQLVWISLGLMLIGLVMVTSASFPVSSRLTDQPFHFMFRQATFLLLALIVSAVVLQIPLYRWFQYSSVLLGISFILLVIVLLAGKSVNGASRWIPLGLFNLQPAEVAKLTLFIFMAGYLVRKHDEVRQTFFGGFMKPIMVFSCLAILLLLQPDLGTVVVMLVTLFGMLFIAGAKLSQFIALMIAGVASVIGLIIAEPYRIRRVTSFLDPWEDPFGSGYQLTQSLMAFGRGGWFGQGLGNSIQKLEYLPEAHTDFVFAVLAEELGFIGVVLVLLLLMWLVMKAVFIGKKAFEHDQQFGGYLAFGIGIWFAFQTLVNVGAAAGIVPTKGLTLPLISYGGSSLIMMSVAVSILLRIDFECRVADTEREIVKNSNDKE</sequence>
<feature type="transmembrane region" description="Helical" evidence="16">
    <location>
        <begin position="62"/>
        <end position="82"/>
    </location>
</feature>
<organism evidence="17 18">
    <name type="scientific">Vibrio mangrovi</name>
    <dbReference type="NCBI Taxonomy" id="474394"/>
    <lineage>
        <taxon>Bacteria</taxon>
        <taxon>Pseudomonadati</taxon>
        <taxon>Pseudomonadota</taxon>
        <taxon>Gammaproteobacteria</taxon>
        <taxon>Vibrionales</taxon>
        <taxon>Vibrionaceae</taxon>
        <taxon>Vibrio</taxon>
    </lineage>
</organism>
<feature type="transmembrane region" description="Helical" evidence="16">
    <location>
        <begin position="28"/>
        <end position="50"/>
    </location>
</feature>
<feature type="transmembrane region" description="Helical" evidence="16">
    <location>
        <begin position="203"/>
        <end position="220"/>
    </location>
</feature>
<evidence type="ECO:0000256" key="2">
    <source>
        <dbReference type="ARBA" id="ARBA00004752"/>
    </source>
</evidence>
<name>A0A1Y6IRF2_9VIBR</name>
<evidence type="ECO:0000256" key="4">
    <source>
        <dbReference type="ARBA" id="ARBA00022618"/>
    </source>
</evidence>
<evidence type="ECO:0000313" key="17">
    <source>
        <dbReference type="EMBL" id="SMS00234.1"/>
    </source>
</evidence>
<keyword evidence="7 16" id="KW-0812">Transmembrane</keyword>
<comment type="catalytic activity">
    <reaction evidence="15 16">
        <text>[GlcNAc-(1-&gt;4)-Mur2Ac(oyl-L-Ala-gamma-D-Glu-L-Lys-D-Ala-D-Ala)](n)-di-trans,octa-cis-undecaprenyl diphosphate + beta-D-GlcNAc-(1-&gt;4)-Mur2Ac(oyl-L-Ala-gamma-D-Glu-L-Lys-D-Ala-D-Ala)-di-trans,octa-cis-undecaprenyl diphosphate = [GlcNAc-(1-&gt;4)-Mur2Ac(oyl-L-Ala-gamma-D-Glu-L-Lys-D-Ala-D-Ala)](n+1)-di-trans,octa-cis-undecaprenyl diphosphate + di-trans,octa-cis-undecaprenyl diphosphate + H(+)</text>
        <dbReference type="Rhea" id="RHEA:23708"/>
        <dbReference type="Rhea" id="RHEA-COMP:9602"/>
        <dbReference type="Rhea" id="RHEA-COMP:9603"/>
        <dbReference type="ChEBI" id="CHEBI:15378"/>
        <dbReference type="ChEBI" id="CHEBI:58405"/>
        <dbReference type="ChEBI" id="CHEBI:60033"/>
        <dbReference type="ChEBI" id="CHEBI:78435"/>
        <dbReference type="EC" id="2.4.99.28"/>
    </reaction>
</comment>
<evidence type="ECO:0000313" key="18">
    <source>
        <dbReference type="Proteomes" id="UP000196125"/>
    </source>
</evidence>
<evidence type="ECO:0000256" key="14">
    <source>
        <dbReference type="ARBA" id="ARBA00038053"/>
    </source>
</evidence>
<dbReference type="GO" id="GO:0008360">
    <property type="term" value="P:regulation of cell shape"/>
    <property type="evidence" value="ECO:0007669"/>
    <property type="project" value="UniProtKB-KW"/>
</dbReference>
<proteinExistence type="inferred from homology"/>
<keyword evidence="13 16" id="KW-0961">Cell wall biogenesis/degradation</keyword>
<evidence type="ECO:0000256" key="9">
    <source>
        <dbReference type="ARBA" id="ARBA00022984"/>
    </source>
</evidence>
<dbReference type="UniPathway" id="UPA00219"/>
<evidence type="ECO:0000256" key="10">
    <source>
        <dbReference type="ARBA" id="ARBA00022989"/>
    </source>
</evidence>
<evidence type="ECO:0000256" key="11">
    <source>
        <dbReference type="ARBA" id="ARBA00023136"/>
    </source>
</evidence>
<dbReference type="GO" id="GO:0005886">
    <property type="term" value="C:plasma membrane"/>
    <property type="evidence" value="ECO:0007669"/>
    <property type="project" value="UniProtKB-SubCell"/>
</dbReference>
<dbReference type="GO" id="GO:0008955">
    <property type="term" value="F:peptidoglycan glycosyltransferase activity"/>
    <property type="evidence" value="ECO:0007669"/>
    <property type="project" value="UniProtKB-UniRule"/>
</dbReference>
<keyword evidence="10 16" id="KW-1133">Transmembrane helix</keyword>
<dbReference type="InterPro" id="IPR013437">
    <property type="entry name" value="FtsW"/>
</dbReference>